<feature type="region of interest" description="Disordered" evidence="1">
    <location>
        <begin position="19"/>
        <end position="38"/>
    </location>
</feature>
<reference evidence="2" key="1">
    <citation type="submission" date="2023-10" db="EMBL/GenBank/DDBJ databases">
        <authorList>
            <person name="Chen Y."/>
            <person name="Shah S."/>
            <person name="Dougan E. K."/>
            <person name="Thang M."/>
            <person name="Chan C."/>
        </authorList>
    </citation>
    <scope>NUCLEOTIDE SEQUENCE [LARGE SCALE GENOMIC DNA]</scope>
</reference>
<evidence type="ECO:0000313" key="2">
    <source>
        <dbReference type="EMBL" id="CAK0833845.1"/>
    </source>
</evidence>
<dbReference type="EMBL" id="CAUYUJ010012377">
    <property type="protein sequence ID" value="CAK0833845.1"/>
    <property type="molecule type" value="Genomic_DNA"/>
</dbReference>
<comment type="caution">
    <text evidence="2">The sequence shown here is derived from an EMBL/GenBank/DDBJ whole genome shotgun (WGS) entry which is preliminary data.</text>
</comment>
<proteinExistence type="predicted"/>
<feature type="region of interest" description="Disordered" evidence="1">
    <location>
        <begin position="79"/>
        <end position="184"/>
    </location>
</feature>
<feature type="non-terminal residue" evidence="2">
    <location>
        <position position="1"/>
    </location>
</feature>
<keyword evidence="3" id="KW-1185">Reference proteome</keyword>
<dbReference type="Proteomes" id="UP001189429">
    <property type="component" value="Unassembled WGS sequence"/>
</dbReference>
<evidence type="ECO:0000313" key="3">
    <source>
        <dbReference type="Proteomes" id="UP001189429"/>
    </source>
</evidence>
<name>A0ABN9SPM8_9DINO</name>
<feature type="compositionally biased region" description="Basic residues" evidence="1">
    <location>
        <begin position="115"/>
        <end position="167"/>
    </location>
</feature>
<organism evidence="2 3">
    <name type="scientific">Prorocentrum cordatum</name>
    <dbReference type="NCBI Taxonomy" id="2364126"/>
    <lineage>
        <taxon>Eukaryota</taxon>
        <taxon>Sar</taxon>
        <taxon>Alveolata</taxon>
        <taxon>Dinophyceae</taxon>
        <taxon>Prorocentrales</taxon>
        <taxon>Prorocentraceae</taxon>
        <taxon>Prorocentrum</taxon>
    </lineage>
</organism>
<feature type="non-terminal residue" evidence="2">
    <location>
        <position position="196"/>
    </location>
</feature>
<accession>A0ABN9SPM8</accession>
<gene>
    <name evidence="2" type="ORF">PCOR1329_LOCUS31417</name>
</gene>
<evidence type="ECO:0000256" key="1">
    <source>
        <dbReference type="SAM" id="MobiDB-lite"/>
    </source>
</evidence>
<sequence>AGGIRRRLRGPLSEGAALGRRREGLWPRDGALGGGLRGGGRAVEVHRLDLQQAVEQVGAREAGLRRGAALPVRGGRLVPRLGPAVGPRTGEAGDEARGAGCSRPLAGGPAGGRARAGRVVRGRGHRPRPRPVLRARLPRAAGRRRRRPARDRPHRRRGGHPQPRRTSRPAAASSWTRGPASTCLRWCSSAAPAAGI</sequence>
<protein>
    <submittedName>
        <fullName evidence="2">Uncharacterized protein</fullName>
    </submittedName>
</protein>